<organism evidence="2 3">
    <name type="scientific">Lasiosphaeria ovina</name>
    <dbReference type="NCBI Taxonomy" id="92902"/>
    <lineage>
        <taxon>Eukaryota</taxon>
        <taxon>Fungi</taxon>
        <taxon>Dikarya</taxon>
        <taxon>Ascomycota</taxon>
        <taxon>Pezizomycotina</taxon>
        <taxon>Sordariomycetes</taxon>
        <taxon>Sordariomycetidae</taxon>
        <taxon>Sordariales</taxon>
        <taxon>Lasiosphaeriaceae</taxon>
        <taxon>Lasiosphaeria</taxon>
    </lineage>
</organism>
<keyword evidence="1" id="KW-1133">Transmembrane helix</keyword>
<keyword evidence="3" id="KW-1185">Reference proteome</keyword>
<evidence type="ECO:0000256" key="1">
    <source>
        <dbReference type="SAM" id="Phobius"/>
    </source>
</evidence>
<feature type="transmembrane region" description="Helical" evidence="1">
    <location>
        <begin position="74"/>
        <end position="93"/>
    </location>
</feature>
<sequence>MESWRGYNYYTTNPQKWVELMNLSTSEWNIGLLPPNVVAIPGPLNASSDSFPPGSLVIENASHASAGSADTEKVIFSATSGLVIAWAICWLVWHWKKGTLLSPRGSRLSSPDLGRTPYLDGRETAAAADGSTLELGAMGNGFIPASRFQAELETYYEDVRPEPEMYEKKLGTDDVEPEDVEAGTELLRRRYQTQLGIYGMQNSHEVTQEHRDQMAEESEALLADFRKLVTSWSGPQNIVGWSAEELDELGELRQLVALLRATSENRHA</sequence>
<dbReference type="AlphaFoldDB" id="A0AAE0K8D7"/>
<dbReference type="Proteomes" id="UP001287356">
    <property type="component" value="Unassembled WGS sequence"/>
</dbReference>
<keyword evidence="1" id="KW-0812">Transmembrane</keyword>
<evidence type="ECO:0000313" key="2">
    <source>
        <dbReference type="EMBL" id="KAK3371270.1"/>
    </source>
</evidence>
<protein>
    <submittedName>
        <fullName evidence="2">Uncharacterized protein</fullName>
    </submittedName>
</protein>
<dbReference type="EMBL" id="JAULSN010000005">
    <property type="protein sequence ID" value="KAK3371270.1"/>
    <property type="molecule type" value="Genomic_DNA"/>
</dbReference>
<reference evidence="2" key="1">
    <citation type="journal article" date="2023" name="Mol. Phylogenet. Evol.">
        <title>Genome-scale phylogeny and comparative genomics of the fungal order Sordariales.</title>
        <authorList>
            <person name="Hensen N."/>
            <person name="Bonometti L."/>
            <person name="Westerberg I."/>
            <person name="Brannstrom I.O."/>
            <person name="Guillou S."/>
            <person name="Cros-Aarteil S."/>
            <person name="Calhoun S."/>
            <person name="Haridas S."/>
            <person name="Kuo A."/>
            <person name="Mondo S."/>
            <person name="Pangilinan J."/>
            <person name="Riley R."/>
            <person name="LaButti K."/>
            <person name="Andreopoulos B."/>
            <person name="Lipzen A."/>
            <person name="Chen C."/>
            <person name="Yan M."/>
            <person name="Daum C."/>
            <person name="Ng V."/>
            <person name="Clum A."/>
            <person name="Steindorff A."/>
            <person name="Ohm R.A."/>
            <person name="Martin F."/>
            <person name="Silar P."/>
            <person name="Natvig D.O."/>
            <person name="Lalanne C."/>
            <person name="Gautier V."/>
            <person name="Ament-Velasquez S.L."/>
            <person name="Kruys A."/>
            <person name="Hutchinson M.I."/>
            <person name="Powell A.J."/>
            <person name="Barry K."/>
            <person name="Miller A.N."/>
            <person name="Grigoriev I.V."/>
            <person name="Debuchy R."/>
            <person name="Gladieux P."/>
            <person name="Hiltunen Thoren M."/>
            <person name="Johannesson H."/>
        </authorList>
    </citation>
    <scope>NUCLEOTIDE SEQUENCE</scope>
    <source>
        <strain evidence="2">CBS 958.72</strain>
    </source>
</reference>
<accession>A0AAE0K8D7</accession>
<proteinExistence type="predicted"/>
<comment type="caution">
    <text evidence="2">The sequence shown here is derived from an EMBL/GenBank/DDBJ whole genome shotgun (WGS) entry which is preliminary data.</text>
</comment>
<gene>
    <name evidence="2" type="ORF">B0T24DRAFT_595099</name>
</gene>
<reference evidence="2" key="2">
    <citation type="submission" date="2023-06" db="EMBL/GenBank/DDBJ databases">
        <authorList>
            <consortium name="Lawrence Berkeley National Laboratory"/>
            <person name="Haridas S."/>
            <person name="Hensen N."/>
            <person name="Bonometti L."/>
            <person name="Westerberg I."/>
            <person name="Brannstrom I.O."/>
            <person name="Guillou S."/>
            <person name="Cros-Aarteil S."/>
            <person name="Calhoun S."/>
            <person name="Kuo A."/>
            <person name="Mondo S."/>
            <person name="Pangilinan J."/>
            <person name="Riley R."/>
            <person name="Labutti K."/>
            <person name="Andreopoulos B."/>
            <person name="Lipzen A."/>
            <person name="Chen C."/>
            <person name="Yanf M."/>
            <person name="Daum C."/>
            <person name="Ng V."/>
            <person name="Clum A."/>
            <person name="Steindorff A."/>
            <person name="Ohm R."/>
            <person name="Martin F."/>
            <person name="Silar P."/>
            <person name="Natvig D."/>
            <person name="Lalanne C."/>
            <person name="Gautier V."/>
            <person name="Ament-Velasquez S.L."/>
            <person name="Kruys A."/>
            <person name="Hutchinson M.I."/>
            <person name="Powell A.J."/>
            <person name="Barry K."/>
            <person name="Miller A.N."/>
            <person name="Grigoriev I.V."/>
            <person name="Debuchy R."/>
            <person name="Gladieux P."/>
            <person name="Thoren M.H."/>
            <person name="Johannesson H."/>
        </authorList>
    </citation>
    <scope>NUCLEOTIDE SEQUENCE</scope>
    <source>
        <strain evidence="2">CBS 958.72</strain>
    </source>
</reference>
<name>A0AAE0K8D7_9PEZI</name>
<evidence type="ECO:0000313" key="3">
    <source>
        <dbReference type="Proteomes" id="UP001287356"/>
    </source>
</evidence>
<keyword evidence="1" id="KW-0472">Membrane</keyword>